<dbReference type="GO" id="GO:0098542">
    <property type="term" value="P:defense response to other organism"/>
    <property type="evidence" value="ECO:0007669"/>
    <property type="project" value="InterPro"/>
</dbReference>
<comment type="subcellular location">
    <subcellularLocation>
        <location evidence="1">Membrane</location>
        <topology evidence="1">Single-pass membrane protein</topology>
    </subcellularLocation>
</comment>
<reference evidence="8" key="1">
    <citation type="journal article" date="2021" name="Front. Plant Sci.">
        <title>Chromosome-Scale Genome Assembly for Chinese Sour Jujube and Insights Into Its Genome Evolution and Domestication Signature.</title>
        <authorList>
            <person name="Shen L.-Y."/>
            <person name="Luo H."/>
            <person name="Wang X.-L."/>
            <person name="Wang X.-M."/>
            <person name="Qiu X.-J."/>
            <person name="Liu H."/>
            <person name="Zhou S.-S."/>
            <person name="Jia K.-H."/>
            <person name="Nie S."/>
            <person name="Bao Y.-T."/>
            <person name="Zhang R.-G."/>
            <person name="Yun Q.-Z."/>
            <person name="Chai Y.-H."/>
            <person name="Lu J.-Y."/>
            <person name="Li Y."/>
            <person name="Zhao S.-W."/>
            <person name="Mao J.-F."/>
            <person name="Jia S.-G."/>
            <person name="Mao Y.-M."/>
        </authorList>
    </citation>
    <scope>NUCLEOTIDE SEQUENCE</scope>
    <source>
        <strain evidence="8">AT0</strain>
        <tissue evidence="8">Leaf</tissue>
    </source>
</reference>
<evidence type="ECO:0000256" key="5">
    <source>
        <dbReference type="SAM" id="MobiDB-lite"/>
    </source>
</evidence>
<dbReference type="InterPro" id="IPR044839">
    <property type="entry name" value="NDR1-like"/>
</dbReference>
<dbReference type="PANTHER" id="PTHR31234:SF2">
    <property type="entry name" value="OS05G0199100 PROTEIN"/>
    <property type="match status" value="1"/>
</dbReference>
<gene>
    <name evidence="8" type="ORF">FEM48_Zijuj02G0038200</name>
</gene>
<keyword evidence="2 6" id="KW-0812">Transmembrane</keyword>
<keyword evidence="3 6" id="KW-1133">Transmembrane helix</keyword>
<evidence type="ECO:0000256" key="3">
    <source>
        <dbReference type="ARBA" id="ARBA00022989"/>
    </source>
</evidence>
<dbReference type="GO" id="GO:0005886">
    <property type="term" value="C:plasma membrane"/>
    <property type="evidence" value="ECO:0007669"/>
    <property type="project" value="TreeGrafter"/>
</dbReference>
<protein>
    <recommendedName>
        <fullName evidence="7">Late embryogenesis abundant protein LEA-2 subgroup domain-containing protein</fullName>
    </recommendedName>
</protein>
<evidence type="ECO:0000256" key="1">
    <source>
        <dbReference type="ARBA" id="ARBA00004167"/>
    </source>
</evidence>
<dbReference type="PANTHER" id="PTHR31234">
    <property type="entry name" value="LATE EMBRYOGENESIS ABUNDANT (LEA) HYDROXYPROLINE-RICH GLYCOPROTEIN FAMILY"/>
    <property type="match status" value="1"/>
</dbReference>
<feature type="transmembrane region" description="Helical" evidence="6">
    <location>
        <begin position="33"/>
        <end position="56"/>
    </location>
</feature>
<evidence type="ECO:0000313" key="8">
    <source>
        <dbReference type="EMBL" id="KAH7542108.1"/>
    </source>
</evidence>
<evidence type="ECO:0000256" key="2">
    <source>
        <dbReference type="ARBA" id="ARBA00022692"/>
    </source>
</evidence>
<name>A0A978VTG3_ZIZJJ</name>
<organism evidence="8 9">
    <name type="scientific">Ziziphus jujuba var. spinosa</name>
    <dbReference type="NCBI Taxonomy" id="714518"/>
    <lineage>
        <taxon>Eukaryota</taxon>
        <taxon>Viridiplantae</taxon>
        <taxon>Streptophyta</taxon>
        <taxon>Embryophyta</taxon>
        <taxon>Tracheophyta</taxon>
        <taxon>Spermatophyta</taxon>
        <taxon>Magnoliopsida</taxon>
        <taxon>eudicotyledons</taxon>
        <taxon>Gunneridae</taxon>
        <taxon>Pentapetalae</taxon>
        <taxon>rosids</taxon>
        <taxon>fabids</taxon>
        <taxon>Rosales</taxon>
        <taxon>Rhamnaceae</taxon>
        <taxon>Paliureae</taxon>
        <taxon>Ziziphus</taxon>
    </lineage>
</organism>
<evidence type="ECO:0000256" key="6">
    <source>
        <dbReference type="SAM" id="Phobius"/>
    </source>
</evidence>
<keyword evidence="4 6" id="KW-0472">Membrane</keyword>
<dbReference type="Proteomes" id="UP000813462">
    <property type="component" value="Unassembled WGS sequence"/>
</dbReference>
<evidence type="ECO:0000259" key="7">
    <source>
        <dbReference type="Pfam" id="PF03168"/>
    </source>
</evidence>
<accession>A0A978VTG3</accession>
<dbReference type="EMBL" id="JAEACU010000002">
    <property type="protein sequence ID" value="KAH7542108.1"/>
    <property type="molecule type" value="Genomic_DNA"/>
</dbReference>
<feature type="domain" description="Late embryogenesis abundant protein LEA-2 subgroup" evidence="7">
    <location>
        <begin position="92"/>
        <end position="191"/>
    </location>
</feature>
<feature type="compositionally biased region" description="Basic and acidic residues" evidence="5">
    <location>
        <begin position="13"/>
        <end position="24"/>
    </location>
</feature>
<evidence type="ECO:0000256" key="4">
    <source>
        <dbReference type="ARBA" id="ARBA00023136"/>
    </source>
</evidence>
<dbReference type="InterPro" id="IPR004864">
    <property type="entry name" value="LEA_2"/>
</dbReference>
<dbReference type="Pfam" id="PF03168">
    <property type="entry name" value="LEA_2"/>
    <property type="match status" value="1"/>
</dbReference>
<comment type="caution">
    <text evidence="8">The sequence shown here is derived from an EMBL/GenBank/DDBJ whole genome shotgun (WGS) entry which is preliminary data.</text>
</comment>
<dbReference type="AlphaFoldDB" id="A0A978VTG3"/>
<evidence type="ECO:0000313" key="9">
    <source>
        <dbReference type="Proteomes" id="UP000813462"/>
    </source>
</evidence>
<feature type="region of interest" description="Disordered" evidence="5">
    <location>
        <begin position="1"/>
        <end position="24"/>
    </location>
</feature>
<sequence>MASSSKSKPIAYHSEEEAAKKSEKKQFPSHTRYIPFLVLAIVVVMSLAMGIIWAVVKPKRPQVVVENGFIEQRSLKISKDNTTLSGMFYFYFRFYNPNKKAKVHYDTLNVTSSFNDKTMKRGGLNQNFTLEPKFDIHIWYNFTSELWSIYGFMPKYLSQGRATSRILFEAKIRFEYSGWKFLPRTIHIDCSPLVVFDNKKNPSYPTFKPTVCKVDY</sequence>
<proteinExistence type="predicted"/>